<dbReference type="Proteomes" id="UP000682733">
    <property type="component" value="Unassembled WGS sequence"/>
</dbReference>
<sequence length="112" mass="11791">MSSAFRGLLLKDGCSCENCCACGECCLACAETCNCCNTTSVESCLDACCPKRGNVDFADIITCEACCSGQCCEVSRLFCGGTACICAPTDVSNVNCLCCAFEQERPRPDTNE</sequence>
<evidence type="ECO:0008006" key="6">
    <source>
        <dbReference type="Google" id="ProtNLM"/>
    </source>
</evidence>
<evidence type="ECO:0000313" key="1">
    <source>
        <dbReference type="EMBL" id="CAF0837949.1"/>
    </source>
</evidence>
<dbReference type="OrthoDB" id="10062543at2759"/>
<dbReference type="Proteomes" id="UP000677228">
    <property type="component" value="Unassembled WGS sequence"/>
</dbReference>
<evidence type="ECO:0000313" key="3">
    <source>
        <dbReference type="EMBL" id="CAF3625203.1"/>
    </source>
</evidence>
<name>A0A813V0K3_9BILA</name>
<evidence type="ECO:0000313" key="2">
    <source>
        <dbReference type="EMBL" id="CAF0975275.1"/>
    </source>
</evidence>
<gene>
    <name evidence="1" type="ORF">GPM918_LOCUS5408</name>
    <name evidence="2" type="ORF">OVA965_LOCUS13296</name>
    <name evidence="3" type="ORF">SRO942_LOCUS5408</name>
    <name evidence="4" type="ORF">TMI583_LOCUS13294</name>
</gene>
<reference evidence="1" key="1">
    <citation type="submission" date="2021-02" db="EMBL/GenBank/DDBJ databases">
        <authorList>
            <person name="Nowell W R."/>
        </authorList>
    </citation>
    <scope>NUCLEOTIDE SEQUENCE</scope>
</reference>
<dbReference type="EMBL" id="CAJOBC010000781">
    <property type="protein sequence ID" value="CAF3625203.1"/>
    <property type="molecule type" value="Genomic_DNA"/>
</dbReference>
<dbReference type="EMBL" id="CAJOBA010005515">
    <property type="protein sequence ID" value="CAF3745992.1"/>
    <property type="molecule type" value="Genomic_DNA"/>
</dbReference>
<dbReference type="Proteomes" id="UP000663829">
    <property type="component" value="Unassembled WGS sequence"/>
</dbReference>
<keyword evidence="5" id="KW-1185">Reference proteome</keyword>
<dbReference type="EMBL" id="CAJNOK010005511">
    <property type="protein sequence ID" value="CAF0975275.1"/>
    <property type="molecule type" value="Genomic_DNA"/>
</dbReference>
<organism evidence="1 5">
    <name type="scientific">Didymodactylos carnosus</name>
    <dbReference type="NCBI Taxonomy" id="1234261"/>
    <lineage>
        <taxon>Eukaryota</taxon>
        <taxon>Metazoa</taxon>
        <taxon>Spiralia</taxon>
        <taxon>Gnathifera</taxon>
        <taxon>Rotifera</taxon>
        <taxon>Eurotatoria</taxon>
        <taxon>Bdelloidea</taxon>
        <taxon>Philodinida</taxon>
        <taxon>Philodinidae</taxon>
        <taxon>Didymodactylos</taxon>
    </lineage>
</organism>
<proteinExistence type="predicted"/>
<evidence type="ECO:0000313" key="5">
    <source>
        <dbReference type="Proteomes" id="UP000663829"/>
    </source>
</evidence>
<dbReference type="AlphaFoldDB" id="A0A813V0K3"/>
<dbReference type="EMBL" id="CAJNOQ010000781">
    <property type="protein sequence ID" value="CAF0837949.1"/>
    <property type="molecule type" value="Genomic_DNA"/>
</dbReference>
<protein>
    <recommendedName>
        <fullName evidence="6">Metallothionein</fullName>
    </recommendedName>
</protein>
<comment type="caution">
    <text evidence="1">The sequence shown here is derived from an EMBL/GenBank/DDBJ whole genome shotgun (WGS) entry which is preliminary data.</text>
</comment>
<dbReference type="Proteomes" id="UP000681722">
    <property type="component" value="Unassembled WGS sequence"/>
</dbReference>
<accession>A0A813V0K3</accession>
<evidence type="ECO:0000313" key="4">
    <source>
        <dbReference type="EMBL" id="CAF3745992.1"/>
    </source>
</evidence>